<organism evidence="1 2">
    <name type="scientific">Xenorhabdus kozodoii</name>
    <dbReference type="NCBI Taxonomy" id="351676"/>
    <lineage>
        <taxon>Bacteria</taxon>
        <taxon>Pseudomonadati</taxon>
        <taxon>Pseudomonadota</taxon>
        <taxon>Gammaproteobacteria</taxon>
        <taxon>Enterobacterales</taxon>
        <taxon>Morganellaceae</taxon>
        <taxon>Xenorhabdus</taxon>
    </lineage>
</organism>
<sequence>MFFAFYSGYDIVRHSHWGVACSRKSLENSYQHTRFKIKRGTNAYRA</sequence>
<protein>
    <recommendedName>
        <fullName evidence="3">Transposase</fullName>
    </recommendedName>
</protein>
<reference evidence="1 2" key="1">
    <citation type="journal article" date="2017" name="Nat. Microbiol.">
        <title>Natural product diversity associated with the nematode symbionts Photorhabdus and Xenorhabdus.</title>
        <authorList>
            <person name="Tobias N.J."/>
            <person name="Wolff H."/>
            <person name="Djahanschiri B."/>
            <person name="Grundmann F."/>
            <person name="Kronenwerth M."/>
            <person name="Shi Y.M."/>
            <person name="Simonyi S."/>
            <person name="Grun P."/>
            <person name="Shapiro-Ilan D."/>
            <person name="Pidot S.J."/>
            <person name="Stinear T.P."/>
            <person name="Ebersberger I."/>
            <person name="Bode H.B."/>
        </authorList>
    </citation>
    <scope>NUCLEOTIDE SEQUENCE [LARGE SCALE GENOMIC DNA]</scope>
    <source>
        <strain evidence="1 2">DSM 17907</strain>
    </source>
</reference>
<comment type="caution">
    <text evidence="1">The sequence shown here is derived from an EMBL/GenBank/DDBJ whole genome shotgun (WGS) entry which is preliminary data.</text>
</comment>
<dbReference type="Proteomes" id="UP000221101">
    <property type="component" value="Unassembled WGS sequence"/>
</dbReference>
<keyword evidence="2" id="KW-1185">Reference proteome</keyword>
<accession>A0A2D0L197</accession>
<proteinExistence type="predicted"/>
<evidence type="ECO:0008006" key="3">
    <source>
        <dbReference type="Google" id="ProtNLM"/>
    </source>
</evidence>
<name>A0A2D0L197_9GAMM</name>
<gene>
    <name evidence="1" type="ORF">Xkoz_03407</name>
</gene>
<dbReference type="AlphaFoldDB" id="A0A2D0L197"/>
<dbReference type="EMBL" id="NJCX01000032">
    <property type="protein sequence ID" value="PHM69440.1"/>
    <property type="molecule type" value="Genomic_DNA"/>
</dbReference>
<evidence type="ECO:0000313" key="1">
    <source>
        <dbReference type="EMBL" id="PHM69440.1"/>
    </source>
</evidence>
<evidence type="ECO:0000313" key="2">
    <source>
        <dbReference type="Proteomes" id="UP000221101"/>
    </source>
</evidence>